<keyword evidence="6" id="KW-0479">Metal-binding</keyword>
<evidence type="ECO:0000256" key="1">
    <source>
        <dbReference type="ARBA" id="ARBA00001968"/>
    </source>
</evidence>
<proteinExistence type="inferred from homology"/>
<evidence type="ECO:0000313" key="8">
    <source>
        <dbReference type="EMBL" id="KAJ7311580.1"/>
    </source>
</evidence>
<keyword evidence="6" id="KW-0540">Nuclease</keyword>
<evidence type="ECO:0000259" key="7">
    <source>
        <dbReference type="Pfam" id="PF08652"/>
    </source>
</evidence>
<dbReference type="PANTHER" id="PTHR12395">
    <property type="entry name" value="DOM-3 RELATED"/>
    <property type="match status" value="1"/>
</dbReference>
<dbReference type="GO" id="GO:0000956">
    <property type="term" value="P:nuclear-transcribed mRNA catabolic process"/>
    <property type="evidence" value="ECO:0007669"/>
    <property type="project" value="TreeGrafter"/>
</dbReference>
<dbReference type="GO" id="GO:0003723">
    <property type="term" value="F:RNA binding"/>
    <property type="evidence" value="ECO:0007669"/>
    <property type="project" value="UniProtKB-KW"/>
</dbReference>
<dbReference type="InterPro" id="IPR013961">
    <property type="entry name" value="RAI1"/>
</dbReference>
<comment type="caution">
    <text evidence="8">The sequence shown here is derived from an EMBL/GenBank/DDBJ whole genome shotgun (WGS) entry which is preliminary data.</text>
</comment>
<evidence type="ECO:0000256" key="5">
    <source>
        <dbReference type="ARBA" id="ARBA00048124"/>
    </source>
</evidence>
<dbReference type="AlphaFoldDB" id="A0AAD7EC22"/>
<evidence type="ECO:0000256" key="3">
    <source>
        <dbReference type="ARBA" id="ARBA00044676"/>
    </source>
</evidence>
<dbReference type="GO" id="GO:0005829">
    <property type="term" value="C:cytosol"/>
    <property type="evidence" value="ECO:0007669"/>
    <property type="project" value="TreeGrafter"/>
</dbReference>
<comment type="catalytic activity">
    <reaction evidence="5">
        <text>a 5'-end NAD(+)-phospho-ribonucleoside in mRNA + H2O = a 5'-end phospho-ribonucleoside in mRNA + NAD(+) + H(+)</text>
        <dbReference type="Rhea" id="RHEA:60880"/>
        <dbReference type="Rhea" id="RHEA-COMP:15692"/>
        <dbReference type="Rhea" id="RHEA-COMP:15698"/>
        <dbReference type="ChEBI" id="CHEBI:15377"/>
        <dbReference type="ChEBI" id="CHEBI:15378"/>
        <dbReference type="ChEBI" id="CHEBI:57540"/>
        <dbReference type="ChEBI" id="CHEBI:138282"/>
        <dbReference type="ChEBI" id="CHEBI:144029"/>
    </reaction>
    <physiologicalReaction direction="left-to-right" evidence="5">
        <dbReference type="Rhea" id="RHEA:60881"/>
    </physiologicalReaction>
</comment>
<dbReference type="GO" id="GO:0046872">
    <property type="term" value="F:metal ion binding"/>
    <property type="evidence" value="ECO:0007669"/>
    <property type="project" value="UniProtKB-KW"/>
</dbReference>
<dbReference type="EMBL" id="JARIHO010000075">
    <property type="protein sequence ID" value="KAJ7311580.1"/>
    <property type="molecule type" value="Genomic_DNA"/>
</dbReference>
<keyword evidence="6" id="KW-0378">Hydrolase</keyword>
<dbReference type="GO" id="GO:0034353">
    <property type="term" value="F:mRNA 5'-diphosphatase activity"/>
    <property type="evidence" value="ECO:0007669"/>
    <property type="project" value="TreeGrafter"/>
</dbReference>
<comment type="catalytic activity">
    <reaction evidence="3">
        <text>a 5'-end (N(7)-methyl 5'-triphosphoguanosine)-ribonucleoside-ribonucleotide in mRNA + H2O = a (N(7)-methyl 5'-triphosphoguanosine)-nucleoside + a 5'-end phospho-ribonucleoside in mRNA + H(+)</text>
        <dbReference type="Rhea" id="RHEA:66928"/>
        <dbReference type="Rhea" id="RHEA-COMP:15692"/>
        <dbReference type="Rhea" id="RHEA-COMP:17313"/>
        <dbReference type="ChEBI" id="CHEBI:15377"/>
        <dbReference type="ChEBI" id="CHEBI:15378"/>
        <dbReference type="ChEBI" id="CHEBI:138282"/>
        <dbReference type="ChEBI" id="CHEBI:172876"/>
        <dbReference type="ChEBI" id="CHEBI:172877"/>
    </reaction>
    <physiologicalReaction direction="left-to-right" evidence="3">
        <dbReference type="Rhea" id="RHEA:66929"/>
    </physiologicalReaction>
</comment>
<keyword evidence="6" id="KW-0539">Nucleus</keyword>
<comment type="function">
    <text evidence="6">Decapping enzyme for NAD-capped RNAs: specifically hydrolyzes the nicotinamide adenine dinucleotide (NAD) cap from a subset of RNAs by removing the entire NAD moiety from the 5'-end of an NAD-capped RNA.</text>
</comment>
<keyword evidence="9" id="KW-1185">Reference proteome</keyword>
<dbReference type="GO" id="GO:0004518">
    <property type="term" value="F:nuclease activity"/>
    <property type="evidence" value="ECO:0007669"/>
    <property type="project" value="UniProtKB-KW"/>
</dbReference>
<gene>
    <name evidence="8" type="ORF">DFH08DRAFT_898074</name>
</gene>
<keyword evidence="6" id="KW-0547">Nucleotide-binding</keyword>
<comment type="similarity">
    <text evidence="2 6">Belongs to the DXO/Dom3Z family.</text>
</comment>
<accession>A0AAD7EC22</accession>
<comment type="subcellular location">
    <subcellularLocation>
        <location evidence="6">Nucleus</location>
    </subcellularLocation>
</comment>
<keyword evidence="6" id="KW-0694">RNA-binding</keyword>
<feature type="domain" description="RAI1-like" evidence="7">
    <location>
        <begin position="29"/>
        <end position="339"/>
    </location>
</feature>
<name>A0AAD7EC22_9AGAR</name>
<dbReference type="GO" id="GO:0110155">
    <property type="term" value="P:NAD-cap decapping"/>
    <property type="evidence" value="ECO:0007669"/>
    <property type="project" value="TreeGrafter"/>
</dbReference>
<dbReference type="Pfam" id="PF08652">
    <property type="entry name" value="RAI1"/>
    <property type="match status" value="1"/>
</dbReference>
<dbReference type="GO" id="GO:0000166">
    <property type="term" value="F:nucleotide binding"/>
    <property type="evidence" value="ECO:0007669"/>
    <property type="project" value="UniProtKB-KW"/>
</dbReference>
<sequence length="353" mass="39786">MSTNQNSTEHFLDSSDPPLCTLPALLGPPKQAACFSLCNEQLRVDSIAALRYFVHPPENVNLKAGYDRLSHKQRSFKRVRRLDHILTMCLQSKNSKQLLKAEVITWRGILKKIMLGDKVDLNVSYHNGVLYLEEQGPRKMYCDPISYLGYKFETWCSSAYPQGAPGGAVDLQTQWNAAVIRKLGSLNVLLVGEVDCVKSEYIKHPRPEHYVELKTKTAKPGEDVYRNIDWAKWEMQTLLIGGSNIFVGFPDTAGIVRQVDTLAVRENLEPVQPKIDWGARVLHSLIEYCARAPDTNGVLKVWRVQLRKWYVDIRELGPAEVKALNQGDVARNGILPASFINGLRRKSTASQSV</sequence>
<comment type="cofactor">
    <cofactor evidence="1 6">
        <name>a divalent metal cation</name>
        <dbReference type="ChEBI" id="CHEBI:60240"/>
    </cofactor>
</comment>
<evidence type="ECO:0000313" key="9">
    <source>
        <dbReference type="Proteomes" id="UP001218218"/>
    </source>
</evidence>
<reference evidence="8" key="1">
    <citation type="submission" date="2023-03" db="EMBL/GenBank/DDBJ databases">
        <title>Massive genome expansion in bonnet fungi (Mycena s.s.) driven by repeated elements and novel gene families across ecological guilds.</title>
        <authorList>
            <consortium name="Lawrence Berkeley National Laboratory"/>
            <person name="Harder C.B."/>
            <person name="Miyauchi S."/>
            <person name="Viragh M."/>
            <person name="Kuo A."/>
            <person name="Thoen E."/>
            <person name="Andreopoulos B."/>
            <person name="Lu D."/>
            <person name="Skrede I."/>
            <person name="Drula E."/>
            <person name="Henrissat B."/>
            <person name="Morin E."/>
            <person name="Kohler A."/>
            <person name="Barry K."/>
            <person name="LaButti K."/>
            <person name="Morin E."/>
            <person name="Salamov A."/>
            <person name="Lipzen A."/>
            <person name="Mereny Z."/>
            <person name="Hegedus B."/>
            <person name="Baldrian P."/>
            <person name="Stursova M."/>
            <person name="Weitz H."/>
            <person name="Taylor A."/>
            <person name="Grigoriev I.V."/>
            <person name="Nagy L.G."/>
            <person name="Martin F."/>
            <person name="Kauserud H."/>
        </authorList>
    </citation>
    <scope>NUCLEOTIDE SEQUENCE</scope>
    <source>
        <strain evidence="8">CBHHK002</strain>
    </source>
</reference>
<dbReference type="InterPro" id="IPR039039">
    <property type="entry name" value="RAI1-like_fam"/>
</dbReference>
<dbReference type="Proteomes" id="UP001218218">
    <property type="component" value="Unassembled WGS sequence"/>
</dbReference>
<evidence type="ECO:0000256" key="6">
    <source>
        <dbReference type="RuleBase" id="RU367113"/>
    </source>
</evidence>
<comment type="catalytic activity">
    <reaction evidence="4">
        <text>a 5'-end triphospho-ribonucleoside in mRNA + H2O = a 5'-end phospho-ribonucleoside in mRNA + diphosphate + H(+)</text>
        <dbReference type="Rhea" id="RHEA:78683"/>
        <dbReference type="Rhea" id="RHEA-COMP:15692"/>
        <dbReference type="Rhea" id="RHEA-COMP:17164"/>
        <dbReference type="ChEBI" id="CHEBI:15377"/>
        <dbReference type="ChEBI" id="CHEBI:15378"/>
        <dbReference type="ChEBI" id="CHEBI:33019"/>
        <dbReference type="ChEBI" id="CHEBI:138282"/>
        <dbReference type="ChEBI" id="CHEBI:167618"/>
    </reaction>
    <physiologicalReaction direction="left-to-right" evidence="4">
        <dbReference type="Rhea" id="RHEA:78684"/>
    </physiologicalReaction>
</comment>
<dbReference type="GO" id="GO:0005634">
    <property type="term" value="C:nucleus"/>
    <property type="evidence" value="ECO:0007669"/>
    <property type="project" value="UniProtKB-SubCell"/>
</dbReference>
<dbReference type="PANTHER" id="PTHR12395:SF9">
    <property type="entry name" value="DECAPPING AND EXORIBONUCLEASE PROTEIN"/>
    <property type="match status" value="1"/>
</dbReference>
<evidence type="ECO:0000256" key="2">
    <source>
        <dbReference type="ARBA" id="ARBA00006562"/>
    </source>
</evidence>
<dbReference type="EC" id="3.6.1.-" evidence="6"/>
<evidence type="ECO:0000256" key="4">
    <source>
        <dbReference type="ARBA" id="ARBA00044692"/>
    </source>
</evidence>
<organism evidence="8 9">
    <name type="scientific">Mycena albidolilacea</name>
    <dbReference type="NCBI Taxonomy" id="1033008"/>
    <lineage>
        <taxon>Eukaryota</taxon>
        <taxon>Fungi</taxon>
        <taxon>Dikarya</taxon>
        <taxon>Basidiomycota</taxon>
        <taxon>Agaricomycotina</taxon>
        <taxon>Agaricomycetes</taxon>
        <taxon>Agaricomycetidae</taxon>
        <taxon>Agaricales</taxon>
        <taxon>Marasmiineae</taxon>
        <taxon>Mycenaceae</taxon>
        <taxon>Mycena</taxon>
    </lineage>
</organism>
<protein>
    <recommendedName>
        <fullName evidence="6">Decapping nuclease</fullName>
        <ecNumber evidence="6">3.6.1.-</ecNumber>
    </recommendedName>
</protein>